<keyword evidence="5" id="KW-1185">Reference proteome</keyword>
<evidence type="ECO:0000259" key="3">
    <source>
        <dbReference type="PROSITE" id="PS50113"/>
    </source>
</evidence>
<feature type="domain" description="PAC" evidence="3">
    <location>
        <begin position="114"/>
        <end position="166"/>
    </location>
</feature>
<dbReference type="NCBIfam" id="TIGR00229">
    <property type="entry name" value="sensory_box"/>
    <property type="match status" value="1"/>
</dbReference>
<dbReference type="SMART" id="SM00086">
    <property type="entry name" value="PAC"/>
    <property type="match status" value="1"/>
</dbReference>
<dbReference type="AlphaFoldDB" id="A0A1I2FG73"/>
<dbReference type="PROSITE" id="PS50112">
    <property type="entry name" value="PAS"/>
    <property type="match status" value="1"/>
</dbReference>
<dbReference type="Proteomes" id="UP000199400">
    <property type="component" value="Unassembled WGS sequence"/>
</dbReference>
<dbReference type="CDD" id="cd00130">
    <property type="entry name" value="PAS"/>
    <property type="match status" value="1"/>
</dbReference>
<dbReference type="InterPro" id="IPR003594">
    <property type="entry name" value="HATPase_dom"/>
</dbReference>
<evidence type="ECO:0000313" key="5">
    <source>
        <dbReference type="Proteomes" id="UP000199400"/>
    </source>
</evidence>
<dbReference type="InterPro" id="IPR013655">
    <property type="entry name" value="PAS_fold_3"/>
</dbReference>
<dbReference type="PROSITE" id="PS50109">
    <property type="entry name" value="HIS_KIN"/>
    <property type="match status" value="1"/>
</dbReference>
<name>A0A1I2FG73_9BACT</name>
<dbReference type="InterPro" id="IPR035965">
    <property type="entry name" value="PAS-like_dom_sf"/>
</dbReference>
<dbReference type="SUPFAM" id="SSF55785">
    <property type="entry name" value="PYP-like sensor domain (PAS domain)"/>
    <property type="match status" value="1"/>
</dbReference>
<feature type="domain" description="Histidine kinase" evidence="1">
    <location>
        <begin position="177"/>
        <end position="373"/>
    </location>
</feature>
<dbReference type="STRING" id="54.SAMN02745121_06661"/>
<dbReference type="EMBL" id="FOMX01000026">
    <property type="protein sequence ID" value="SFF04412.1"/>
    <property type="molecule type" value="Genomic_DNA"/>
</dbReference>
<organism evidence="4 5">
    <name type="scientific">Nannocystis exedens</name>
    <dbReference type="NCBI Taxonomy" id="54"/>
    <lineage>
        <taxon>Bacteria</taxon>
        <taxon>Pseudomonadati</taxon>
        <taxon>Myxococcota</taxon>
        <taxon>Polyangia</taxon>
        <taxon>Nannocystales</taxon>
        <taxon>Nannocystaceae</taxon>
        <taxon>Nannocystis</taxon>
    </lineage>
</organism>
<dbReference type="OrthoDB" id="5342108at2"/>
<dbReference type="InterPro" id="IPR000700">
    <property type="entry name" value="PAS-assoc_C"/>
</dbReference>
<dbReference type="InterPro" id="IPR005467">
    <property type="entry name" value="His_kinase_dom"/>
</dbReference>
<reference evidence="5" key="1">
    <citation type="submission" date="2016-10" db="EMBL/GenBank/DDBJ databases">
        <authorList>
            <person name="Varghese N."/>
            <person name="Submissions S."/>
        </authorList>
    </citation>
    <scope>NUCLEOTIDE SEQUENCE [LARGE SCALE GENOMIC DNA]</scope>
    <source>
        <strain evidence="5">ATCC 25963</strain>
    </source>
</reference>
<evidence type="ECO:0000259" key="2">
    <source>
        <dbReference type="PROSITE" id="PS50112"/>
    </source>
</evidence>
<dbReference type="Pfam" id="PF02518">
    <property type="entry name" value="HATPase_c"/>
    <property type="match status" value="1"/>
</dbReference>
<evidence type="ECO:0000313" key="4">
    <source>
        <dbReference type="EMBL" id="SFF04412.1"/>
    </source>
</evidence>
<dbReference type="InterPro" id="IPR036890">
    <property type="entry name" value="HATPase_C_sf"/>
</dbReference>
<dbReference type="Gene3D" id="3.30.565.10">
    <property type="entry name" value="Histidine kinase-like ATPase, C-terminal domain"/>
    <property type="match status" value="1"/>
</dbReference>
<sequence>MSPTPEVSLQILQQLAGALAAVPRVSQSSAPRDAILAHAEARYLVEQIPAVTFMASLEGGLSEVYVSPQIEALLGFSQEEWSTNPVLWFRQLHPGDRDLWNAEFARGCATDGQFRADCRFLARDGRVVWVHGEARLVNDERGRPLFLQGVAFDISEIKRAEEAVRASLREKELLLKELHHRVKNNLQITASLLRLQSDKVDDEAARQLLKESRDRIRSMSLVHEMLYRSKDFARVDFADYTRSLVAQLFQSYGGSACHIAVKTELDSIEVGIDVAVPCGLIINELVSNSLKYAFRDRDCGEIHVRLRALSGSRAELMIRDDGVGMAAEGRIQGAQTLGLTLVRTLVAQLEGTLGLLVQDGTETTITFPLPVRGDGGDER</sequence>
<dbReference type="PANTHER" id="PTHR43065:SF23">
    <property type="entry name" value="SENSOR HISTIDINE KINASE PDTAS"/>
    <property type="match status" value="1"/>
</dbReference>
<protein>
    <submittedName>
        <fullName evidence="4">PAS domain S-box-containing protein</fullName>
    </submittedName>
</protein>
<dbReference type="SUPFAM" id="SSF55874">
    <property type="entry name" value="ATPase domain of HSP90 chaperone/DNA topoisomerase II/histidine kinase"/>
    <property type="match status" value="1"/>
</dbReference>
<dbReference type="SMART" id="SM00387">
    <property type="entry name" value="HATPase_c"/>
    <property type="match status" value="1"/>
</dbReference>
<dbReference type="PROSITE" id="PS50113">
    <property type="entry name" value="PAC"/>
    <property type="match status" value="1"/>
</dbReference>
<accession>A0A1I2FG73</accession>
<dbReference type="InterPro" id="IPR001610">
    <property type="entry name" value="PAC"/>
</dbReference>
<proteinExistence type="predicted"/>
<dbReference type="Gene3D" id="3.30.450.20">
    <property type="entry name" value="PAS domain"/>
    <property type="match status" value="1"/>
</dbReference>
<gene>
    <name evidence="4" type="ORF">SAMN02745121_06661</name>
</gene>
<dbReference type="PANTHER" id="PTHR43065">
    <property type="entry name" value="SENSOR HISTIDINE KINASE"/>
    <property type="match status" value="1"/>
</dbReference>
<dbReference type="Pfam" id="PF08447">
    <property type="entry name" value="PAS_3"/>
    <property type="match status" value="1"/>
</dbReference>
<dbReference type="Pfam" id="PF07568">
    <property type="entry name" value="HisKA_2"/>
    <property type="match status" value="1"/>
</dbReference>
<dbReference type="RefSeq" id="WP_096328565.1">
    <property type="nucleotide sequence ID" value="NZ_FOMX01000026.1"/>
</dbReference>
<evidence type="ECO:0000259" key="1">
    <source>
        <dbReference type="PROSITE" id="PS50109"/>
    </source>
</evidence>
<feature type="domain" description="PAS" evidence="2">
    <location>
        <begin position="37"/>
        <end position="98"/>
    </location>
</feature>
<dbReference type="InterPro" id="IPR000014">
    <property type="entry name" value="PAS"/>
</dbReference>
<dbReference type="InterPro" id="IPR011495">
    <property type="entry name" value="Sig_transdc_His_kin_sub2_dim/P"/>
</dbReference>